<evidence type="ECO:0000256" key="2">
    <source>
        <dbReference type="SAM" id="Phobius"/>
    </source>
</evidence>
<sequence>MKDDKPKTKKPEEEPEEETSHTTTAEPGEEEDPGEDQDHGTTVKPKKRTVRWNETARMLSSIGALACILLFLQIIVLAMSIKLIKRQAIRDL</sequence>
<feature type="compositionally biased region" description="Basic and acidic residues" evidence="1">
    <location>
        <begin position="1"/>
        <end position="12"/>
    </location>
</feature>
<name>A0A183FA61_HELPZ</name>
<organism evidence="4 5">
    <name type="scientific">Heligmosomoides polygyrus</name>
    <name type="common">Parasitic roundworm</name>
    <dbReference type="NCBI Taxonomy" id="6339"/>
    <lineage>
        <taxon>Eukaryota</taxon>
        <taxon>Metazoa</taxon>
        <taxon>Ecdysozoa</taxon>
        <taxon>Nematoda</taxon>
        <taxon>Chromadorea</taxon>
        <taxon>Rhabditida</taxon>
        <taxon>Rhabditina</taxon>
        <taxon>Rhabditomorpha</taxon>
        <taxon>Strongyloidea</taxon>
        <taxon>Heligmosomidae</taxon>
        <taxon>Heligmosomoides</taxon>
    </lineage>
</organism>
<accession>A0A183FA61</accession>
<dbReference type="AlphaFoldDB" id="A0A183FA61"/>
<proteinExistence type="predicted"/>
<evidence type="ECO:0000313" key="3">
    <source>
        <dbReference type="EMBL" id="VDO30513.1"/>
    </source>
</evidence>
<evidence type="ECO:0000313" key="5">
    <source>
        <dbReference type="WBParaSite" id="HPBE_0000305301-mRNA-1"/>
    </source>
</evidence>
<feature type="transmembrane region" description="Helical" evidence="2">
    <location>
        <begin position="62"/>
        <end position="84"/>
    </location>
</feature>
<feature type="region of interest" description="Disordered" evidence="1">
    <location>
        <begin position="1"/>
        <end position="49"/>
    </location>
</feature>
<reference evidence="3 4" key="1">
    <citation type="submission" date="2018-11" db="EMBL/GenBank/DDBJ databases">
        <authorList>
            <consortium name="Pathogen Informatics"/>
        </authorList>
    </citation>
    <scope>NUCLEOTIDE SEQUENCE [LARGE SCALE GENOMIC DNA]</scope>
</reference>
<keyword evidence="2" id="KW-0472">Membrane</keyword>
<keyword evidence="4" id="KW-1185">Reference proteome</keyword>
<accession>A0A3P7VF79</accession>
<evidence type="ECO:0000256" key="1">
    <source>
        <dbReference type="SAM" id="MobiDB-lite"/>
    </source>
</evidence>
<gene>
    <name evidence="3" type="ORF">HPBE_LOCUS3054</name>
</gene>
<dbReference type="EMBL" id="UZAH01006171">
    <property type="protein sequence ID" value="VDO30513.1"/>
    <property type="molecule type" value="Genomic_DNA"/>
</dbReference>
<reference evidence="5" key="2">
    <citation type="submission" date="2019-09" db="UniProtKB">
        <authorList>
            <consortium name="WormBaseParasite"/>
        </authorList>
    </citation>
    <scope>IDENTIFICATION</scope>
</reference>
<evidence type="ECO:0000313" key="4">
    <source>
        <dbReference type="Proteomes" id="UP000050761"/>
    </source>
</evidence>
<dbReference type="WBParaSite" id="HPBE_0000305301-mRNA-1">
    <property type="protein sequence ID" value="HPBE_0000305301-mRNA-1"/>
    <property type="gene ID" value="HPBE_0000305301"/>
</dbReference>
<protein>
    <submittedName>
        <fullName evidence="5">GOLD domain-containing protein</fullName>
    </submittedName>
</protein>
<dbReference type="Proteomes" id="UP000050761">
    <property type="component" value="Unassembled WGS sequence"/>
</dbReference>
<keyword evidence="2" id="KW-1133">Transmembrane helix</keyword>
<keyword evidence="2" id="KW-0812">Transmembrane</keyword>
<dbReference type="OrthoDB" id="5876850at2759"/>